<protein>
    <submittedName>
        <fullName evidence="3">Carboxylesterase NlhH</fullName>
        <ecNumber evidence="3">3.1.1.1</ecNumber>
    </submittedName>
</protein>
<dbReference type="AlphaFoldDB" id="A0A0M3FFV4"/>
<proteinExistence type="predicted"/>
<evidence type="ECO:0000313" key="4">
    <source>
        <dbReference type="Proteomes" id="UP000076296"/>
    </source>
</evidence>
<comment type="caution">
    <text evidence="3">The sequence shown here is derived from an EMBL/GenBank/DDBJ whole genome shotgun (WGS) entry which is preliminary data.</text>
</comment>
<dbReference type="Gene3D" id="3.40.50.1820">
    <property type="entry name" value="alpha/beta hydrolase"/>
    <property type="match status" value="1"/>
</dbReference>
<evidence type="ECO:0000256" key="1">
    <source>
        <dbReference type="ARBA" id="ARBA00022801"/>
    </source>
</evidence>
<evidence type="ECO:0000313" key="3">
    <source>
        <dbReference type="EMBL" id="KZA21210.1"/>
    </source>
</evidence>
<dbReference type="Pfam" id="PF20434">
    <property type="entry name" value="BD-FAE"/>
    <property type="match status" value="1"/>
</dbReference>
<dbReference type="EC" id="3.1.1.1" evidence="3"/>
<dbReference type="InterPro" id="IPR049492">
    <property type="entry name" value="BD-FAE-like_dom"/>
</dbReference>
<dbReference type="InterPro" id="IPR029058">
    <property type="entry name" value="AB_hydrolase_fold"/>
</dbReference>
<evidence type="ECO:0000259" key="2">
    <source>
        <dbReference type="Pfam" id="PF20434"/>
    </source>
</evidence>
<dbReference type="GO" id="GO:0106435">
    <property type="term" value="F:carboxylesterase activity"/>
    <property type="evidence" value="ECO:0007669"/>
    <property type="project" value="UniProtKB-EC"/>
</dbReference>
<accession>A0A0M3FFV4</accession>
<dbReference type="PANTHER" id="PTHR48081:SF33">
    <property type="entry name" value="KYNURENINE FORMAMIDASE"/>
    <property type="match status" value="1"/>
</dbReference>
<feature type="domain" description="BD-FAE-like" evidence="2">
    <location>
        <begin position="60"/>
        <end position="158"/>
    </location>
</feature>
<reference evidence="3 4" key="1">
    <citation type="submission" date="2016-01" db="EMBL/GenBank/DDBJ databases">
        <title>Draft sequences of Acinetobacter baumannii isolates from wounded military personnel.</title>
        <authorList>
            <person name="Arivett B.A."/>
            <person name="Fiester S.E."/>
            <person name="Ream D.C."/>
            <person name="Actis L.A."/>
        </authorList>
    </citation>
    <scope>NUCLEOTIDE SEQUENCE [LARGE SCALE GENOMIC DNA]</scope>
    <source>
        <strain evidence="3 4">AB2828</strain>
    </source>
</reference>
<dbReference type="SMR" id="A0A0M3FFV4"/>
<dbReference type="InterPro" id="IPR050300">
    <property type="entry name" value="GDXG_lipolytic_enzyme"/>
</dbReference>
<dbReference type="EMBL" id="LRDT01000008">
    <property type="protein sequence ID" value="KZA21210.1"/>
    <property type="molecule type" value="Genomic_DNA"/>
</dbReference>
<dbReference type="SUPFAM" id="SSF53474">
    <property type="entry name" value="alpha/beta-Hydrolases"/>
    <property type="match status" value="1"/>
</dbReference>
<gene>
    <name evidence="3" type="primary">nlhH_1</name>
    <name evidence="3" type="ORF">LV35_00651</name>
</gene>
<keyword evidence="1 3" id="KW-0378">Hydrolase</keyword>
<dbReference type="Proteomes" id="UP000076296">
    <property type="component" value="Unassembled WGS sequence"/>
</dbReference>
<organism evidence="3 4">
    <name type="scientific">Acinetobacter baumannii</name>
    <dbReference type="NCBI Taxonomy" id="470"/>
    <lineage>
        <taxon>Bacteria</taxon>
        <taxon>Pseudomonadati</taxon>
        <taxon>Pseudomonadota</taxon>
        <taxon>Gammaproteobacteria</taxon>
        <taxon>Moraxellales</taxon>
        <taxon>Moraxellaceae</taxon>
        <taxon>Acinetobacter</taxon>
        <taxon>Acinetobacter calcoaceticus/baumannii complex</taxon>
    </lineage>
</organism>
<dbReference type="PANTHER" id="PTHR48081">
    <property type="entry name" value="AB HYDROLASE SUPERFAMILY PROTEIN C4A8.06C"/>
    <property type="match status" value="1"/>
</dbReference>
<sequence>MTDLFFSNLQEREIQYNARNSVADFDACMKEYARLAQKSKDAITGLYNLHYGLARRETLDIFPAKKQPSPIFIYIHGGYWRAQSKDDACSMAENFVAHGIAVSTIEYSLCPQASLFEIVREVRTSIAWIYHNAKNYGIDPEQIYIGGSSAGGHLVAMLWNDCWQEEFNLPKNVIKGVLGLSGLYNLLPLCDTNINEWLNLSPEQATNLSPYENLPLPENAAPLILSVGELETEGFQNQTNFFYSICKEKGLNVSLIKDEGHNHFDIVNTLADKDSLLFKKMYEIISD</sequence>
<dbReference type="RefSeq" id="WP_000130606.1">
    <property type="nucleotide sequence ID" value="NZ_BHFY01000087.1"/>
</dbReference>
<name>A0A0M3FFV4_ACIBA</name>